<dbReference type="GO" id="GO:0070131">
    <property type="term" value="P:positive regulation of mitochondrial translation"/>
    <property type="evidence" value="ECO:0007669"/>
    <property type="project" value="TreeGrafter"/>
</dbReference>
<dbReference type="Gene3D" id="2.130.10.30">
    <property type="entry name" value="Regulator of chromosome condensation 1/beta-lactamase-inhibitor protein II"/>
    <property type="match status" value="1"/>
</dbReference>
<dbReference type="Proteomes" id="UP000728185">
    <property type="component" value="Unassembled WGS sequence"/>
</dbReference>
<keyword evidence="2" id="KW-1185">Reference proteome</keyword>
<dbReference type="PANTHER" id="PTHR46337:SF1">
    <property type="entry name" value="RCC1-LIKE G EXCHANGING FACTOR-LIKE PROTEIN"/>
    <property type="match status" value="1"/>
</dbReference>
<proteinExistence type="predicted"/>
<dbReference type="SUPFAM" id="SSF50985">
    <property type="entry name" value="RCC1/BLIP-II"/>
    <property type="match status" value="1"/>
</dbReference>
<dbReference type="AlphaFoldDB" id="A0A8E0RIU7"/>
<protein>
    <submittedName>
        <fullName evidence="1">Williams Beuren syndrome chromosomal region 16</fullName>
    </submittedName>
</protein>
<accession>A0A8E0RIU7</accession>
<dbReference type="PANTHER" id="PTHR46337">
    <property type="entry name" value="RCC1-LIKE G EXCHANGING FACTOR-LIKE PROTEIN"/>
    <property type="match status" value="1"/>
</dbReference>
<dbReference type="EMBL" id="LUCM01011709">
    <property type="protein sequence ID" value="KAA0183562.1"/>
    <property type="molecule type" value="Genomic_DNA"/>
</dbReference>
<evidence type="ECO:0000313" key="2">
    <source>
        <dbReference type="Proteomes" id="UP000728185"/>
    </source>
</evidence>
<organism evidence="1 2">
    <name type="scientific">Fasciolopsis buskii</name>
    <dbReference type="NCBI Taxonomy" id="27845"/>
    <lineage>
        <taxon>Eukaryota</taxon>
        <taxon>Metazoa</taxon>
        <taxon>Spiralia</taxon>
        <taxon>Lophotrochozoa</taxon>
        <taxon>Platyhelminthes</taxon>
        <taxon>Trematoda</taxon>
        <taxon>Digenea</taxon>
        <taxon>Plagiorchiida</taxon>
        <taxon>Echinostomata</taxon>
        <taxon>Echinostomatoidea</taxon>
        <taxon>Fasciolidae</taxon>
        <taxon>Fasciolopsis</taxon>
    </lineage>
</organism>
<dbReference type="GO" id="GO:0005085">
    <property type="term" value="F:guanyl-nucleotide exchange factor activity"/>
    <property type="evidence" value="ECO:0007669"/>
    <property type="project" value="TreeGrafter"/>
</dbReference>
<sequence length="132" mass="14691">MYGFRSLLTPCRAVRVQRVFSSKRVKRKQQIRDNTDWHVASDYSWKGKQVYAFGFAATGALGIKQPILPSENRRRNQIKAVGYPVKLASFGKNHSPLLAACGYGFTLYVCKHQTFGVGVYGCGLNSDGQLGQ</sequence>
<evidence type="ECO:0000313" key="1">
    <source>
        <dbReference type="EMBL" id="KAA0183562.1"/>
    </source>
</evidence>
<feature type="non-terminal residue" evidence="1">
    <location>
        <position position="132"/>
    </location>
</feature>
<dbReference type="InterPro" id="IPR053035">
    <property type="entry name" value="Mitochondrial_GEF_domain"/>
</dbReference>
<dbReference type="Pfam" id="PF00415">
    <property type="entry name" value="RCC1"/>
    <property type="match status" value="1"/>
</dbReference>
<gene>
    <name evidence="1" type="ORF">FBUS_04415</name>
</gene>
<comment type="caution">
    <text evidence="1">The sequence shown here is derived from an EMBL/GenBank/DDBJ whole genome shotgun (WGS) entry which is preliminary data.</text>
</comment>
<dbReference type="GO" id="GO:0019843">
    <property type="term" value="F:rRNA binding"/>
    <property type="evidence" value="ECO:0007669"/>
    <property type="project" value="TreeGrafter"/>
</dbReference>
<reference evidence="1" key="1">
    <citation type="submission" date="2019-05" db="EMBL/GenBank/DDBJ databases">
        <title>Annotation for the trematode Fasciolopsis buski.</title>
        <authorList>
            <person name="Choi Y.-J."/>
        </authorList>
    </citation>
    <scope>NUCLEOTIDE SEQUENCE</scope>
    <source>
        <strain evidence="1">HT</strain>
        <tissue evidence="1">Whole worm</tissue>
    </source>
</reference>
<dbReference type="InterPro" id="IPR000408">
    <property type="entry name" value="Reg_chr_condens"/>
</dbReference>
<name>A0A8E0RIU7_9TREM</name>
<dbReference type="OrthoDB" id="70707at2759"/>
<dbReference type="InterPro" id="IPR009091">
    <property type="entry name" value="RCC1/BLIP-II"/>
</dbReference>
<dbReference type="GO" id="GO:0005743">
    <property type="term" value="C:mitochondrial inner membrane"/>
    <property type="evidence" value="ECO:0007669"/>
    <property type="project" value="TreeGrafter"/>
</dbReference>